<keyword evidence="8" id="KW-0648">Protein biosynthesis</keyword>
<dbReference type="SUPFAM" id="SSF55186">
    <property type="entry name" value="ThrRS/AlaRS common domain"/>
    <property type="match status" value="1"/>
</dbReference>
<reference evidence="12 13" key="1">
    <citation type="submission" date="2015-12" db="EMBL/GenBank/DDBJ databases">
        <title>Haloferax profundi sp. nov. isolated from the Discovery deep brine-seawater interface in the Red Sea.</title>
        <authorList>
            <person name="Zhang G."/>
            <person name="Stingl U."/>
            <person name="Rashid M."/>
        </authorList>
    </citation>
    <scope>NUCLEOTIDE SEQUENCE [LARGE SCALE GENOMIC DNA]</scope>
    <source>
        <strain evidence="12 13">SB29</strain>
    </source>
</reference>
<keyword evidence="7" id="KW-0694">RNA-binding</keyword>
<comment type="similarity">
    <text evidence="1">Belongs to the class-II aminoacyl-tRNA synthetase family.</text>
</comment>
<dbReference type="InterPro" id="IPR018164">
    <property type="entry name" value="Ala-tRNA-synth_IIc_N"/>
</dbReference>
<evidence type="ECO:0000256" key="4">
    <source>
        <dbReference type="ARBA" id="ARBA00022741"/>
    </source>
</evidence>
<evidence type="ECO:0000256" key="8">
    <source>
        <dbReference type="ARBA" id="ARBA00022917"/>
    </source>
</evidence>
<keyword evidence="10" id="KW-0175">Coiled coil</keyword>
<keyword evidence="6" id="KW-0067">ATP-binding</keyword>
<dbReference type="PANTHER" id="PTHR11777:SF9">
    <property type="entry name" value="ALANINE--TRNA LIGASE, CYTOPLASMIC"/>
    <property type="match status" value="1"/>
</dbReference>
<dbReference type="OrthoDB" id="11392at2157"/>
<evidence type="ECO:0000256" key="6">
    <source>
        <dbReference type="ARBA" id="ARBA00022840"/>
    </source>
</evidence>
<dbReference type="InterPro" id="IPR018163">
    <property type="entry name" value="Thr/Ala-tRNA-synth_IIc_edit"/>
</dbReference>
<evidence type="ECO:0000259" key="11">
    <source>
        <dbReference type="PROSITE" id="PS50860"/>
    </source>
</evidence>
<keyword evidence="2" id="KW-0820">tRNA-binding</keyword>
<dbReference type="GO" id="GO:0000049">
    <property type="term" value="F:tRNA binding"/>
    <property type="evidence" value="ECO:0007669"/>
    <property type="project" value="UniProtKB-KW"/>
</dbReference>
<evidence type="ECO:0000256" key="3">
    <source>
        <dbReference type="ARBA" id="ARBA00022598"/>
    </source>
</evidence>
<keyword evidence="5" id="KW-0862">Zinc</keyword>
<keyword evidence="9" id="KW-0030">Aminoacyl-tRNA synthetase</keyword>
<dbReference type="GO" id="GO:0002161">
    <property type="term" value="F:aminoacyl-tRNA deacylase activity"/>
    <property type="evidence" value="ECO:0007669"/>
    <property type="project" value="TreeGrafter"/>
</dbReference>
<dbReference type="InterPro" id="IPR050058">
    <property type="entry name" value="Ala-tRNA_ligase"/>
</dbReference>
<evidence type="ECO:0000256" key="10">
    <source>
        <dbReference type="SAM" id="Coils"/>
    </source>
</evidence>
<dbReference type="Gene3D" id="3.10.310.40">
    <property type="match status" value="1"/>
</dbReference>
<dbReference type="GO" id="GO:0004813">
    <property type="term" value="F:alanine-tRNA ligase activity"/>
    <property type="evidence" value="ECO:0007669"/>
    <property type="project" value="InterPro"/>
</dbReference>
<feature type="coiled-coil region" evidence="10">
    <location>
        <begin position="268"/>
        <end position="295"/>
    </location>
</feature>
<dbReference type="GO" id="GO:0005524">
    <property type="term" value="F:ATP binding"/>
    <property type="evidence" value="ECO:0007669"/>
    <property type="project" value="UniProtKB-KW"/>
</dbReference>
<dbReference type="InterPro" id="IPR012947">
    <property type="entry name" value="tRNA_SAD"/>
</dbReference>
<keyword evidence="3" id="KW-0436">Ligase</keyword>
<keyword evidence="13" id="KW-1185">Reference proteome</keyword>
<evidence type="ECO:0000313" key="12">
    <source>
        <dbReference type="EMBL" id="KTG27494.1"/>
    </source>
</evidence>
<evidence type="ECO:0000313" key="13">
    <source>
        <dbReference type="Proteomes" id="UP000053157"/>
    </source>
</evidence>
<proteinExistence type="inferred from homology"/>
<dbReference type="SUPFAM" id="SSF50447">
    <property type="entry name" value="Translation proteins"/>
    <property type="match status" value="1"/>
</dbReference>
<dbReference type="PANTHER" id="PTHR11777">
    <property type="entry name" value="ALANYL-TRNA SYNTHETASE"/>
    <property type="match status" value="1"/>
</dbReference>
<evidence type="ECO:0000256" key="2">
    <source>
        <dbReference type="ARBA" id="ARBA00022555"/>
    </source>
</evidence>
<dbReference type="Proteomes" id="UP000053157">
    <property type="component" value="Unassembled WGS sequence"/>
</dbReference>
<evidence type="ECO:0000256" key="7">
    <source>
        <dbReference type="ARBA" id="ARBA00022884"/>
    </source>
</evidence>
<dbReference type="Gene3D" id="2.40.30.130">
    <property type="match status" value="1"/>
</dbReference>
<dbReference type="Pfam" id="PF07973">
    <property type="entry name" value="tRNA_SAD"/>
    <property type="match status" value="1"/>
</dbReference>
<dbReference type="PROSITE" id="PS50860">
    <property type="entry name" value="AA_TRNA_LIGASE_II_ALA"/>
    <property type="match status" value="1"/>
</dbReference>
<accession>A0A0W1SMF6</accession>
<comment type="caution">
    <text evidence="12">The sequence shown here is derived from an EMBL/GenBank/DDBJ whole genome shotgun (WGS) entry which is preliminary data.</text>
</comment>
<organism evidence="12 13">
    <name type="scientific">Haloferax profundi</name>
    <dbReference type="NCBI Taxonomy" id="1544718"/>
    <lineage>
        <taxon>Archaea</taxon>
        <taxon>Methanobacteriati</taxon>
        <taxon>Methanobacteriota</taxon>
        <taxon>Stenosarchaea group</taxon>
        <taxon>Halobacteria</taxon>
        <taxon>Halobacteriales</taxon>
        <taxon>Haloferacaceae</taxon>
        <taxon>Haloferax</taxon>
    </lineage>
</organism>
<keyword evidence="4" id="KW-0547">Nucleotide-binding</keyword>
<dbReference type="RefSeq" id="WP_058572082.1">
    <property type="nucleotide sequence ID" value="NZ_LOPV01000171.1"/>
</dbReference>
<dbReference type="GO" id="GO:0006419">
    <property type="term" value="P:alanyl-tRNA aminoacylation"/>
    <property type="evidence" value="ECO:0007669"/>
    <property type="project" value="InterPro"/>
</dbReference>
<dbReference type="InterPro" id="IPR009000">
    <property type="entry name" value="Transl_B-barrel_sf"/>
</dbReference>
<dbReference type="SMART" id="SM00863">
    <property type="entry name" value="tRNA_SAD"/>
    <property type="match status" value="1"/>
</dbReference>
<dbReference type="EMBL" id="LOPV01000171">
    <property type="protein sequence ID" value="KTG27494.1"/>
    <property type="molecule type" value="Genomic_DNA"/>
</dbReference>
<evidence type="ECO:0000256" key="9">
    <source>
        <dbReference type="ARBA" id="ARBA00023146"/>
    </source>
</evidence>
<feature type="domain" description="Alanyl-transfer RNA synthetases family profile" evidence="11">
    <location>
        <begin position="1"/>
        <end position="245"/>
    </location>
</feature>
<sequence length="395" mass="41534">MSSSLASDNPTVRAFEATVTDIDGESVVLDETYFYAEGGGQPSDRGVLGDTEVVHVRAADGVVVHELAAEPSFSVGDEVTGVVDDDFRTYCMRAHTASHVLYGAARHIFDELGYGGFGISDEKVRVDFETTTDVDDVALVELERLVNRAVWDARDVSWEEIPVEEAREREEIAFNVKTEEGVFADADEVRIVSIDGWDWGACGGTHVSNTIEIGPVEVLGRSNPGEGLTRVEFAVGPSAIDHRAELQTAAYDAADALGTSLDDIGSAASSAVEARSDLESELADLKSEVLGARLAEFETVERDGLTWKVGSISGFEANEVGEAVKEARDDADVMVAVGESNAPFLVVASAGDVAAGDVVSEVTDEFGGGGGGSPTFAQGGGLGASADDVLEFVQN</sequence>
<dbReference type="InterPro" id="IPR018165">
    <property type="entry name" value="Ala-tRNA-synth_IIc_core"/>
</dbReference>
<dbReference type="Pfam" id="PF01411">
    <property type="entry name" value="tRNA-synt_2c"/>
    <property type="match status" value="1"/>
</dbReference>
<name>A0A0W1SMF6_9EURY</name>
<dbReference type="Gene3D" id="3.30.980.10">
    <property type="entry name" value="Threonyl-trna Synthetase, Chain A, domain 2"/>
    <property type="match status" value="1"/>
</dbReference>
<protein>
    <recommendedName>
        <fullName evidence="11">Alanyl-transfer RNA synthetases family profile domain-containing protein</fullName>
    </recommendedName>
</protein>
<evidence type="ECO:0000256" key="5">
    <source>
        <dbReference type="ARBA" id="ARBA00022833"/>
    </source>
</evidence>
<dbReference type="AlphaFoldDB" id="A0A0W1SMF6"/>
<evidence type="ECO:0000256" key="1">
    <source>
        <dbReference type="ARBA" id="ARBA00008226"/>
    </source>
</evidence>
<gene>
    <name evidence="12" type="ORF">AUR66_13790</name>
</gene>